<organism evidence="1 2">
    <name type="scientific">Mollisia scopiformis</name>
    <name type="common">Conifer needle endophyte fungus</name>
    <name type="synonym">Phialocephala scopiformis</name>
    <dbReference type="NCBI Taxonomy" id="149040"/>
    <lineage>
        <taxon>Eukaryota</taxon>
        <taxon>Fungi</taxon>
        <taxon>Dikarya</taxon>
        <taxon>Ascomycota</taxon>
        <taxon>Pezizomycotina</taxon>
        <taxon>Leotiomycetes</taxon>
        <taxon>Helotiales</taxon>
        <taxon>Mollisiaceae</taxon>
        <taxon>Mollisia</taxon>
    </lineage>
</organism>
<gene>
    <name evidence="1" type="ORF">LY89DRAFT_737835</name>
</gene>
<dbReference type="InterPro" id="IPR036770">
    <property type="entry name" value="Ankyrin_rpt-contain_sf"/>
</dbReference>
<name>A0A194WZB2_MOLSC</name>
<dbReference type="OrthoDB" id="3527999at2759"/>
<evidence type="ECO:0000313" key="1">
    <source>
        <dbReference type="EMBL" id="KUJ12937.1"/>
    </source>
</evidence>
<dbReference type="KEGG" id="psco:LY89DRAFT_737835"/>
<sequence>MNLRLEDALRDFNTPKAVEILESSHNLSQNELNSALRIAISSSSPDTAIDHLLSHGAQITETVFYGASARKYVISFQAFLDHGWDINSLEFGQPALRLAVGDEQLVRWFLDHDADPNLQGTIGCSILATAALHPSTTLLEPLISRGAQV</sequence>
<keyword evidence="2" id="KW-1185">Reference proteome</keyword>
<dbReference type="Proteomes" id="UP000070700">
    <property type="component" value="Unassembled WGS sequence"/>
</dbReference>
<protein>
    <submittedName>
        <fullName evidence="1">Uncharacterized protein</fullName>
    </submittedName>
</protein>
<dbReference type="EMBL" id="KQ947423">
    <property type="protein sequence ID" value="KUJ12937.1"/>
    <property type="molecule type" value="Genomic_DNA"/>
</dbReference>
<reference evidence="1 2" key="1">
    <citation type="submission" date="2015-10" db="EMBL/GenBank/DDBJ databases">
        <title>Full genome of DAOMC 229536 Phialocephala scopiformis, a fungal endophyte of spruce producing the potent anti-insectan compound rugulosin.</title>
        <authorList>
            <consortium name="DOE Joint Genome Institute"/>
            <person name="Walker A.K."/>
            <person name="Frasz S.L."/>
            <person name="Seifert K.A."/>
            <person name="Miller J.D."/>
            <person name="Mondo S.J."/>
            <person name="Labutti K."/>
            <person name="Lipzen A."/>
            <person name="Dockter R."/>
            <person name="Kennedy M."/>
            <person name="Grigoriev I.V."/>
            <person name="Spatafora J.W."/>
        </authorList>
    </citation>
    <scope>NUCLEOTIDE SEQUENCE [LARGE SCALE GENOMIC DNA]</scope>
    <source>
        <strain evidence="1 2">CBS 120377</strain>
    </source>
</reference>
<dbReference type="Gene3D" id="1.25.40.20">
    <property type="entry name" value="Ankyrin repeat-containing domain"/>
    <property type="match status" value="1"/>
</dbReference>
<proteinExistence type="predicted"/>
<accession>A0A194WZB2</accession>
<dbReference type="SUPFAM" id="SSF48403">
    <property type="entry name" value="Ankyrin repeat"/>
    <property type="match status" value="1"/>
</dbReference>
<dbReference type="RefSeq" id="XP_018067292.1">
    <property type="nucleotide sequence ID" value="XM_018220301.1"/>
</dbReference>
<dbReference type="AlphaFoldDB" id="A0A194WZB2"/>
<dbReference type="InParanoid" id="A0A194WZB2"/>
<dbReference type="GeneID" id="28830027"/>
<evidence type="ECO:0000313" key="2">
    <source>
        <dbReference type="Proteomes" id="UP000070700"/>
    </source>
</evidence>